<dbReference type="PANTHER" id="PTHR35011:SF4">
    <property type="entry name" value="SLL1102 PROTEIN"/>
    <property type="match status" value="1"/>
</dbReference>
<feature type="transmembrane region" description="Helical" evidence="9">
    <location>
        <begin position="157"/>
        <end position="179"/>
    </location>
</feature>
<evidence type="ECO:0000256" key="7">
    <source>
        <dbReference type="ARBA" id="ARBA00023136"/>
    </source>
</evidence>
<comment type="subcellular location">
    <subcellularLocation>
        <location evidence="1 9">Cell inner membrane</location>
        <topology evidence="1 9">Multi-pass membrane protein</topology>
    </subcellularLocation>
</comment>
<comment type="subunit">
    <text evidence="9">The complex comprises the extracytoplasmic solute receptor protein and the two transmembrane proteins.</text>
</comment>
<evidence type="ECO:0000259" key="10">
    <source>
        <dbReference type="Pfam" id="PF04290"/>
    </source>
</evidence>
<feature type="domain" description="Tripartite ATP-independent periplasmic transporters DctQ component" evidence="10">
    <location>
        <begin position="50"/>
        <end position="182"/>
    </location>
</feature>
<dbReference type="EMBL" id="CAADFF010000017">
    <property type="protein sequence ID" value="VFJ89891.1"/>
    <property type="molecule type" value="Genomic_DNA"/>
</dbReference>
<evidence type="ECO:0000256" key="5">
    <source>
        <dbReference type="ARBA" id="ARBA00022692"/>
    </source>
</evidence>
<feature type="transmembrane region" description="Helical" evidence="9">
    <location>
        <begin position="111"/>
        <end position="134"/>
    </location>
</feature>
<comment type="function">
    <text evidence="9">Part of the tripartite ATP-independent periplasmic (TRAP) transport system.</text>
</comment>
<gene>
    <name evidence="11" type="ORF">BECKLFY1418B_GA0070995_101727</name>
</gene>
<keyword evidence="3" id="KW-1003">Cell membrane</keyword>
<accession>A0A450UCF0</accession>
<evidence type="ECO:0000256" key="6">
    <source>
        <dbReference type="ARBA" id="ARBA00022989"/>
    </source>
</evidence>
<keyword evidence="5 9" id="KW-0812">Transmembrane</keyword>
<reference evidence="11" key="1">
    <citation type="submission" date="2019-02" db="EMBL/GenBank/DDBJ databases">
        <authorList>
            <person name="Gruber-Vodicka R. H."/>
            <person name="Seah K. B. B."/>
        </authorList>
    </citation>
    <scope>NUCLEOTIDE SEQUENCE</scope>
    <source>
        <strain evidence="11">BECK_M7</strain>
    </source>
</reference>
<dbReference type="GO" id="GO:0022857">
    <property type="term" value="F:transmembrane transporter activity"/>
    <property type="evidence" value="ECO:0007669"/>
    <property type="project" value="UniProtKB-UniRule"/>
</dbReference>
<dbReference type="InterPro" id="IPR007387">
    <property type="entry name" value="TRAP_DctQ"/>
</dbReference>
<keyword evidence="2 9" id="KW-0813">Transport</keyword>
<name>A0A450UCF0_9GAMM</name>
<keyword evidence="6 9" id="KW-1133">Transmembrane helix</keyword>
<protein>
    <recommendedName>
        <fullName evidence="9">TRAP transporter small permease protein</fullName>
    </recommendedName>
</protein>
<dbReference type="AlphaFoldDB" id="A0A450UCF0"/>
<evidence type="ECO:0000256" key="3">
    <source>
        <dbReference type="ARBA" id="ARBA00022475"/>
    </source>
</evidence>
<evidence type="ECO:0000256" key="1">
    <source>
        <dbReference type="ARBA" id="ARBA00004429"/>
    </source>
</evidence>
<dbReference type="InterPro" id="IPR055348">
    <property type="entry name" value="DctQ"/>
</dbReference>
<organism evidence="11">
    <name type="scientific">Candidatus Kentrum sp. LFY</name>
    <dbReference type="NCBI Taxonomy" id="2126342"/>
    <lineage>
        <taxon>Bacteria</taxon>
        <taxon>Pseudomonadati</taxon>
        <taxon>Pseudomonadota</taxon>
        <taxon>Gammaproteobacteria</taxon>
        <taxon>Candidatus Kentrum</taxon>
    </lineage>
</organism>
<comment type="similarity">
    <text evidence="8 9">Belongs to the TRAP transporter small permease family.</text>
</comment>
<evidence type="ECO:0000313" key="11">
    <source>
        <dbReference type="EMBL" id="VFJ89891.1"/>
    </source>
</evidence>
<proteinExistence type="inferred from homology"/>
<keyword evidence="7 9" id="KW-0472">Membrane</keyword>
<feature type="transmembrane region" description="Helical" evidence="9">
    <location>
        <begin position="34"/>
        <end position="55"/>
    </location>
</feature>
<evidence type="ECO:0000256" key="8">
    <source>
        <dbReference type="ARBA" id="ARBA00038436"/>
    </source>
</evidence>
<dbReference type="Pfam" id="PF04290">
    <property type="entry name" value="DctQ"/>
    <property type="match status" value="1"/>
</dbReference>
<sequence length="203" mass="22869">MTIRLYDRFVEDSLHEGPNTMPILPKAQGILDRFSDGVGTLSALLLVPLVANVFYDVVMRYLFNDVSIGMQELEWHLYSMVLLLGIAYTLKADGHVRVDVLYERMTPRRRAVVDMAGTVVFIWPFCFLIAHYGLEFAQGAYEIGEMSGDPGGLPHRWIIKAMIPLSFLCVLVSSVGFFLRALNTFLGTGGQRHDPSERATLRR</sequence>
<evidence type="ECO:0000256" key="4">
    <source>
        <dbReference type="ARBA" id="ARBA00022519"/>
    </source>
</evidence>
<evidence type="ECO:0000256" key="2">
    <source>
        <dbReference type="ARBA" id="ARBA00022448"/>
    </source>
</evidence>
<dbReference type="GO" id="GO:0005886">
    <property type="term" value="C:plasma membrane"/>
    <property type="evidence" value="ECO:0007669"/>
    <property type="project" value="UniProtKB-SubCell"/>
</dbReference>
<feature type="transmembrane region" description="Helical" evidence="9">
    <location>
        <begin position="75"/>
        <end position="90"/>
    </location>
</feature>
<evidence type="ECO:0000256" key="9">
    <source>
        <dbReference type="RuleBase" id="RU369079"/>
    </source>
</evidence>
<keyword evidence="4 9" id="KW-0997">Cell inner membrane</keyword>
<dbReference type="PANTHER" id="PTHR35011">
    <property type="entry name" value="2,3-DIKETO-L-GULONATE TRAP TRANSPORTER SMALL PERMEASE PROTEIN YIAM"/>
    <property type="match status" value="1"/>
</dbReference>